<reference evidence="2 3" key="1">
    <citation type="submission" date="2018-11" db="EMBL/GenBank/DDBJ databases">
        <title>Genome sequences of Natronomonas sp. CBA1133.</title>
        <authorList>
            <person name="Roh S.W."/>
            <person name="Cha I.-T."/>
        </authorList>
    </citation>
    <scope>NUCLEOTIDE SEQUENCE [LARGE SCALE GENOMIC DNA]</scope>
    <source>
        <strain evidence="2 3">CBA1133</strain>
    </source>
</reference>
<accession>A0AAJ4R680</accession>
<keyword evidence="3" id="KW-1185">Reference proteome</keyword>
<organism evidence="2 3">
    <name type="scientific">Halosegnis longus</name>
    <dbReference type="NCBI Taxonomy" id="2216012"/>
    <lineage>
        <taxon>Archaea</taxon>
        <taxon>Methanobacteriati</taxon>
        <taxon>Methanobacteriota</taxon>
        <taxon>Stenosarchaea group</taxon>
        <taxon>Halobacteria</taxon>
        <taxon>Halobacteriales</taxon>
        <taxon>Natronomonadaceae</taxon>
        <taxon>Halosegnis</taxon>
    </lineage>
</organism>
<feature type="region of interest" description="Disordered" evidence="1">
    <location>
        <begin position="177"/>
        <end position="209"/>
    </location>
</feature>
<feature type="region of interest" description="Disordered" evidence="1">
    <location>
        <begin position="500"/>
        <end position="520"/>
    </location>
</feature>
<dbReference type="AlphaFoldDB" id="A0AAJ4R680"/>
<sequence length="632" mass="69988">MSGEWGFTTSRPTDARYGDDVAKYAMSSGDQGLKTFVREVLQNSNDARLYNDDPAQVTFRLETLEGDDLREYLEALDISTWSDHANLACETESGEHLAESMERIQDEGKLRVLTIEDQNTQGLLGAETADQSNFTALVRDVLFSSKSGDTSGGSYGLGKAVLWLFSGLSMVVFNSTLSEPDPRDNSPRLIGRTRLPTHKSEDGDTVYQGHGWFGDVEDLPEEEGGARPESLWGEGANEIADRLRLSRPDSPGTSIQVVDFRVPTAEERLNEDELASRITELAIEWFWPAIHRGNLKVTVETEDDTQEASLNEYPNFSPFTSSLNERPNAVDELDDSGDVIEEPISLEVPAKSDESGQTDGELNLVVRRAHSNERYKRNHVAFVRGSGMVVEYYDRDKVVVGNEHFHGVLLGGRARPWGTGDDPTEEDMIVEEFLTAAEPPQHNEWKRTETLANTYSRGFRTAVESIKPDVTDTLRSLVAPNVDRGSTGPERLGNRFRIGNEARNGAATRESPSSRRVSGETDISFDETYDHWVFSGEVEPINEGYEIREVTVTLARMAEERATNDRLPVASISSDTAGVSISLPEENGIQIGRLDPSPGTSSITFEGSSEQDLRRVETRLKVSVNVAKRGDD</sequence>
<evidence type="ECO:0000313" key="2">
    <source>
        <dbReference type="EMBL" id="RNJ22618.1"/>
    </source>
</evidence>
<gene>
    <name evidence="2" type="ORF">Nmn1133_13345</name>
</gene>
<feature type="region of interest" description="Disordered" evidence="1">
    <location>
        <begin position="589"/>
        <end position="610"/>
    </location>
</feature>
<dbReference type="EMBL" id="RJJC01000002">
    <property type="protein sequence ID" value="RNJ22618.1"/>
    <property type="molecule type" value="Genomic_DNA"/>
</dbReference>
<dbReference type="RefSeq" id="WP_123124725.1">
    <property type="nucleotide sequence ID" value="NZ_RJJC01000002.1"/>
</dbReference>
<evidence type="ECO:0000313" key="3">
    <source>
        <dbReference type="Proteomes" id="UP000270581"/>
    </source>
</evidence>
<name>A0AAJ4R680_9EURY</name>
<comment type="caution">
    <text evidence="2">The sequence shown here is derived from an EMBL/GenBank/DDBJ whole genome shotgun (WGS) entry which is preliminary data.</text>
</comment>
<feature type="compositionally biased region" description="Polar residues" evidence="1">
    <location>
        <begin position="598"/>
        <end position="610"/>
    </location>
</feature>
<evidence type="ECO:0000256" key="1">
    <source>
        <dbReference type="SAM" id="MobiDB-lite"/>
    </source>
</evidence>
<dbReference type="Proteomes" id="UP000270581">
    <property type="component" value="Unassembled WGS sequence"/>
</dbReference>
<protein>
    <submittedName>
        <fullName evidence="2">Uncharacterized protein</fullName>
    </submittedName>
</protein>
<proteinExistence type="predicted"/>